<dbReference type="InterPro" id="IPR051447">
    <property type="entry name" value="Lipoprotein-release_system"/>
</dbReference>
<keyword evidence="3 6" id="KW-0812">Transmembrane</keyword>
<feature type="domain" description="ABC3 transporter permease C-terminal" evidence="7">
    <location>
        <begin position="282"/>
        <end position="405"/>
    </location>
</feature>
<dbReference type="PANTHER" id="PTHR30489:SF0">
    <property type="entry name" value="LIPOPROTEIN-RELEASING SYSTEM TRANSMEMBRANE PROTEIN LOLE"/>
    <property type="match status" value="1"/>
</dbReference>
<dbReference type="EMBL" id="SNRY01000153">
    <property type="protein sequence ID" value="KAA6345843.1"/>
    <property type="molecule type" value="Genomic_DNA"/>
</dbReference>
<feature type="transmembrane region" description="Helical" evidence="6">
    <location>
        <begin position="20"/>
        <end position="46"/>
    </location>
</feature>
<evidence type="ECO:0000256" key="1">
    <source>
        <dbReference type="ARBA" id="ARBA00004651"/>
    </source>
</evidence>
<dbReference type="Pfam" id="PF02687">
    <property type="entry name" value="FtsX"/>
    <property type="match status" value="1"/>
</dbReference>
<keyword evidence="4 6" id="KW-1133">Transmembrane helix</keyword>
<evidence type="ECO:0000256" key="3">
    <source>
        <dbReference type="ARBA" id="ARBA00022692"/>
    </source>
</evidence>
<accession>A0A5J4SKJ3</accession>
<evidence type="ECO:0000256" key="4">
    <source>
        <dbReference type="ARBA" id="ARBA00022989"/>
    </source>
</evidence>
<dbReference type="InterPro" id="IPR003838">
    <property type="entry name" value="ABC3_permease_C"/>
</dbReference>
<comment type="caution">
    <text evidence="8">The sequence shown here is derived from an EMBL/GenBank/DDBJ whole genome shotgun (WGS) entry which is preliminary data.</text>
</comment>
<gene>
    <name evidence="8" type="ORF">EZS27_006618</name>
</gene>
<dbReference type="AlphaFoldDB" id="A0A5J4SKJ3"/>
<protein>
    <submittedName>
        <fullName evidence="8">Lipoprotein-releasing system transmembrane protein LolE</fullName>
    </submittedName>
</protein>
<dbReference type="GO" id="GO:0044874">
    <property type="term" value="P:lipoprotein localization to outer membrane"/>
    <property type="evidence" value="ECO:0007669"/>
    <property type="project" value="TreeGrafter"/>
</dbReference>
<keyword evidence="5 6" id="KW-0472">Membrane</keyword>
<organism evidence="8">
    <name type="scientific">termite gut metagenome</name>
    <dbReference type="NCBI Taxonomy" id="433724"/>
    <lineage>
        <taxon>unclassified sequences</taxon>
        <taxon>metagenomes</taxon>
        <taxon>organismal metagenomes</taxon>
    </lineage>
</organism>
<name>A0A5J4SKJ3_9ZZZZ</name>
<evidence type="ECO:0000313" key="8">
    <source>
        <dbReference type="EMBL" id="KAA6345843.1"/>
    </source>
</evidence>
<feature type="transmembrane region" description="Helical" evidence="6">
    <location>
        <begin position="381"/>
        <end position="401"/>
    </location>
</feature>
<dbReference type="GO" id="GO:0098797">
    <property type="term" value="C:plasma membrane protein complex"/>
    <property type="evidence" value="ECO:0007669"/>
    <property type="project" value="TreeGrafter"/>
</dbReference>
<evidence type="ECO:0000259" key="7">
    <source>
        <dbReference type="Pfam" id="PF02687"/>
    </source>
</evidence>
<dbReference type="PANTHER" id="PTHR30489">
    <property type="entry name" value="LIPOPROTEIN-RELEASING SYSTEM TRANSMEMBRANE PROTEIN LOLE"/>
    <property type="match status" value="1"/>
</dbReference>
<comment type="subcellular location">
    <subcellularLocation>
        <location evidence="1">Cell membrane</location>
        <topology evidence="1">Multi-pass membrane protein</topology>
    </subcellularLocation>
</comment>
<keyword evidence="8" id="KW-0449">Lipoprotein</keyword>
<evidence type="ECO:0000256" key="6">
    <source>
        <dbReference type="SAM" id="Phobius"/>
    </source>
</evidence>
<reference evidence="8" key="1">
    <citation type="submission" date="2019-03" db="EMBL/GenBank/DDBJ databases">
        <title>Single cell metagenomics reveals metabolic interactions within the superorganism composed of flagellate Streblomastix strix and complex community of Bacteroidetes bacteria on its surface.</title>
        <authorList>
            <person name="Treitli S.C."/>
            <person name="Kolisko M."/>
            <person name="Husnik F."/>
            <person name="Keeling P."/>
            <person name="Hampl V."/>
        </authorList>
    </citation>
    <scope>NUCLEOTIDE SEQUENCE</scope>
    <source>
        <strain evidence="8">STM</strain>
    </source>
</reference>
<feature type="transmembrane region" description="Helical" evidence="6">
    <location>
        <begin position="322"/>
        <end position="344"/>
    </location>
</feature>
<sequence length="422" mass="46947">MNLSFLIAKRYLFSKKKHNAINIISAVSVCGVTLATLTLVCTLSVFNGFQDTVTGFFTAFDPELKITVREGKVFDAQADCIHRLRSLPEIAVLTETLEENAMVQYKDKQVMAVIKGVEDNFEQLTAIDDILYGSGKFMLHDPIVNYGIPGIELISKLGTGIQFTGYLSVYAPKRNAGAVNMNNPMSSFNIESLYSAGVAFVVNQQKYDGQYILTSLDFARRLLDYQTEVSAIELKLSPAADVSSVKTKIESIVGDNYFVQTRYEQQLDVFRIMEVEKLISYLFLTFILVIACFNVIGSLSMLILDKTEDIITLRNLGADNRIISRIFLFEGCMISFFGALTGILSGITLCFIQQKFGIISMGANGGFAVSAYPVSVHVSDVLLIFITVLIIGFLSVWYPVYYLSRRLLRINTGNKLSDDKCI</sequence>
<keyword evidence="2" id="KW-1003">Cell membrane</keyword>
<feature type="transmembrane region" description="Helical" evidence="6">
    <location>
        <begin position="281"/>
        <end position="302"/>
    </location>
</feature>
<evidence type="ECO:0000256" key="2">
    <source>
        <dbReference type="ARBA" id="ARBA00022475"/>
    </source>
</evidence>
<evidence type="ECO:0000256" key="5">
    <source>
        <dbReference type="ARBA" id="ARBA00023136"/>
    </source>
</evidence>
<proteinExistence type="predicted"/>